<feature type="compositionally biased region" description="Polar residues" evidence="3">
    <location>
        <begin position="405"/>
        <end position="437"/>
    </location>
</feature>
<sequence length="615" mass="68796">MASTSKKDIKRKQLYKKEYTEKWDFIQPSQRGENYARCTLCISDFSIGHSGSYDITQHIETTKHRNIAETKSANRSIRQFMPSNKDYDLIRAETLWTEYVIEHNMPFVSSDEFTDVVKQMFPDSKIASKFSCRRTKTTAIARTLGQQTKDDITHRLRQTRFSLSTEGSSDRGAEEQLYPIVVRYFDENVNRVVGVLLEIATTEKRSTGANIFELLDNALKEKRIPWENCICFSADNASVMMGIHAGVATYVRKQNPDVFVLGCPCHRLHLAAEKGASTLPFTPVDVLIAVFYYLEKSSKRHKELKGVQTLCGTANHKILKHVCTRWLSLEKALNRLLEQWPALLEYFKREAGHGSEKRKNEESSNQPKKQKSNQTKDSESSAAGTSTGRTTTGVHTSSQTKDSESSPAGTSTGVHTSSQTKDSESSPAGTSTGVHTSSRTKDSESSPAGTSTGRTTTGVHTSKSCSGFARAIGAYTRRKLPQIWLPRVVLQHLRRKVHHPKAVGLVMLVRLLPGRKVKFKSEARKQFTLKIGQLGQFLQFLTGKKTLPPLGFKAPPSIKFRHPEDVPNGDHTRDFPKVCACFHVLTLPTGHRTTLELLKVLTNTVSICSDLFTDA</sequence>
<dbReference type="GeneID" id="119730249"/>
<reference evidence="5" key="1">
    <citation type="submission" date="2022-11" db="UniProtKB">
        <authorList>
            <consortium name="EnsemblMetazoa"/>
        </authorList>
    </citation>
    <scope>IDENTIFICATION</scope>
</reference>
<dbReference type="AlphaFoldDB" id="A0A914A5A5"/>
<feature type="compositionally biased region" description="Polar residues" evidence="3">
    <location>
        <begin position="363"/>
        <end position="373"/>
    </location>
</feature>
<dbReference type="InterPro" id="IPR012337">
    <property type="entry name" value="RNaseH-like_sf"/>
</dbReference>
<dbReference type="Proteomes" id="UP000887568">
    <property type="component" value="Unplaced"/>
</dbReference>
<name>A0A914A5A5_PATMI</name>
<keyword evidence="6" id="KW-1185">Reference proteome</keyword>
<evidence type="ECO:0000313" key="5">
    <source>
        <dbReference type="EnsemblMetazoa" id="XP_038058988.1"/>
    </source>
</evidence>
<evidence type="ECO:0000256" key="2">
    <source>
        <dbReference type="PROSITE-ProRule" id="PRU00104"/>
    </source>
</evidence>
<evidence type="ECO:0000256" key="3">
    <source>
        <dbReference type="SAM" id="MobiDB-lite"/>
    </source>
</evidence>
<dbReference type="SUPFAM" id="SSF56204">
    <property type="entry name" value="Hect, E3 ligase catalytic domain"/>
    <property type="match status" value="1"/>
</dbReference>
<dbReference type="Pfam" id="PF00632">
    <property type="entry name" value="HECT"/>
    <property type="match status" value="1"/>
</dbReference>
<evidence type="ECO:0000256" key="1">
    <source>
        <dbReference type="ARBA" id="ARBA00022786"/>
    </source>
</evidence>
<evidence type="ECO:0000313" key="6">
    <source>
        <dbReference type="Proteomes" id="UP000887568"/>
    </source>
</evidence>
<evidence type="ECO:0000259" key="4">
    <source>
        <dbReference type="PROSITE" id="PS50237"/>
    </source>
</evidence>
<feature type="domain" description="HECT" evidence="4">
    <location>
        <begin position="537"/>
        <end position="588"/>
    </location>
</feature>
<feature type="compositionally biased region" description="Basic and acidic residues" evidence="3">
    <location>
        <begin position="352"/>
        <end position="362"/>
    </location>
</feature>
<dbReference type="EnsemblMetazoa" id="XM_038203060.1">
    <property type="protein sequence ID" value="XP_038058988.1"/>
    <property type="gene ID" value="LOC119730249"/>
</dbReference>
<dbReference type="InterPro" id="IPR035983">
    <property type="entry name" value="Hect_E3_ubiquitin_ligase"/>
</dbReference>
<dbReference type="PROSITE" id="PS50237">
    <property type="entry name" value="HECT"/>
    <property type="match status" value="1"/>
</dbReference>
<accession>A0A914A5A5</accession>
<feature type="compositionally biased region" description="Low complexity" evidence="3">
    <location>
        <begin position="380"/>
        <end position="398"/>
    </location>
</feature>
<protein>
    <recommendedName>
        <fullName evidence="4">HECT domain-containing protein</fullName>
    </recommendedName>
</protein>
<dbReference type="PANTHER" id="PTHR37162">
    <property type="entry name" value="HAT FAMILY DIMERISATION DOMAINCONTAINING PROTEIN-RELATED"/>
    <property type="match status" value="1"/>
</dbReference>
<feature type="region of interest" description="Disordered" evidence="3">
    <location>
        <begin position="352"/>
        <end position="462"/>
    </location>
</feature>
<dbReference type="RefSeq" id="XP_038058988.1">
    <property type="nucleotide sequence ID" value="XM_038203060.1"/>
</dbReference>
<dbReference type="PANTHER" id="PTHR37162:SF10">
    <property type="entry name" value="DUF4371 DOMAIN-CONTAINING PROTEIN"/>
    <property type="match status" value="1"/>
</dbReference>
<dbReference type="OrthoDB" id="6782434at2759"/>
<dbReference type="GO" id="GO:0004842">
    <property type="term" value="F:ubiquitin-protein transferase activity"/>
    <property type="evidence" value="ECO:0007669"/>
    <property type="project" value="InterPro"/>
</dbReference>
<feature type="active site" description="Glycyl thioester intermediate" evidence="2">
    <location>
        <position position="581"/>
    </location>
</feature>
<keyword evidence="1 2" id="KW-0833">Ubl conjugation pathway</keyword>
<proteinExistence type="predicted"/>
<dbReference type="InterPro" id="IPR000569">
    <property type="entry name" value="HECT_dom"/>
</dbReference>
<feature type="compositionally biased region" description="Low complexity" evidence="3">
    <location>
        <begin position="445"/>
        <end position="462"/>
    </location>
</feature>
<dbReference type="Gene3D" id="3.30.2410.10">
    <property type="entry name" value="Hect, E3 ligase catalytic domain"/>
    <property type="match status" value="1"/>
</dbReference>
<dbReference type="SUPFAM" id="SSF53098">
    <property type="entry name" value="Ribonuclease H-like"/>
    <property type="match status" value="1"/>
</dbReference>
<organism evidence="5 6">
    <name type="scientific">Patiria miniata</name>
    <name type="common">Bat star</name>
    <name type="synonym">Asterina miniata</name>
    <dbReference type="NCBI Taxonomy" id="46514"/>
    <lineage>
        <taxon>Eukaryota</taxon>
        <taxon>Metazoa</taxon>
        <taxon>Echinodermata</taxon>
        <taxon>Eleutherozoa</taxon>
        <taxon>Asterozoa</taxon>
        <taxon>Asteroidea</taxon>
        <taxon>Valvatacea</taxon>
        <taxon>Valvatida</taxon>
        <taxon>Asterinidae</taxon>
        <taxon>Patiria</taxon>
    </lineage>
</organism>